<protein>
    <submittedName>
        <fullName evidence="1">Uncharacterized protein</fullName>
    </submittedName>
</protein>
<dbReference type="Proteomes" id="UP000292564">
    <property type="component" value="Unassembled WGS sequence"/>
</dbReference>
<evidence type="ECO:0000313" key="1">
    <source>
        <dbReference type="EMBL" id="RZU49642.1"/>
    </source>
</evidence>
<keyword evidence="2" id="KW-1185">Reference proteome</keyword>
<gene>
    <name evidence="1" type="ORF">EV385_1395</name>
</gene>
<dbReference type="AlphaFoldDB" id="A0A4Q7ZFS9"/>
<accession>A0A4Q7ZFS9</accession>
<comment type="caution">
    <text evidence="1">The sequence shown here is derived from an EMBL/GenBank/DDBJ whole genome shotgun (WGS) entry which is preliminary data.</text>
</comment>
<evidence type="ECO:0000313" key="2">
    <source>
        <dbReference type="Proteomes" id="UP000292564"/>
    </source>
</evidence>
<name>A0A4Q7ZFS9_9ACTN</name>
<reference evidence="1 2" key="1">
    <citation type="submission" date="2019-02" db="EMBL/GenBank/DDBJ databases">
        <title>Sequencing the genomes of 1000 actinobacteria strains.</title>
        <authorList>
            <person name="Klenk H.-P."/>
        </authorList>
    </citation>
    <scope>NUCLEOTIDE SEQUENCE [LARGE SCALE GENOMIC DNA]</scope>
    <source>
        <strain evidence="1 2">DSM 45162</strain>
    </source>
</reference>
<organism evidence="1 2">
    <name type="scientific">Krasilnikovia cinnamomea</name>
    <dbReference type="NCBI Taxonomy" id="349313"/>
    <lineage>
        <taxon>Bacteria</taxon>
        <taxon>Bacillati</taxon>
        <taxon>Actinomycetota</taxon>
        <taxon>Actinomycetes</taxon>
        <taxon>Micromonosporales</taxon>
        <taxon>Micromonosporaceae</taxon>
        <taxon>Krasilnikovia</taxon>
    </lineage>
</organism>
<proteinExistence type="predicted"/>
<sequence>MAEPADGLWSWCASGRVAAASVRAALTGVLRRPVTTLEAPADGAVLCDVWYVGGDFPTLIDCFCAPGDVEEATAASAVAVRLGADILLPDDTLNPTRYVRAEPNGSLTPVHLDEVETDDGTERRHARLCTGTDPACVTAPGCDTSHFAPRPTPGHPAAA</sequence>
<dbReference type="EMBL" id="SHKY01000001">
    <property type="protein sequence ID" value="RZU49642.1"/>
    <property type="molecule type" value="Genomic_DNA"/>
</dbReference>
<dbReference type="RefSeq" id="WP_242624752.1">
    <property type="nucleotide sequence ID" value="NZ_SHKY01000001.1"/>
</dbReference>